<evidence type="ECO:0000313" key="1">
    <source>
        <dbReference type="EMBL" id="JAD77028.1"/>
    </source>
</evidence>
<protein>
    <submittedName>
        <fullName evidence="1">Uncharacterized protein</fullName>
    </submittedName>
</protein>
<proteinExistence type="predicted"/>
<name>A0A0A9CRG6_ARUDO</name>
<sequence length="93" mass="10155">MSEKAILCVMKPSKLILISPCKHLSTRSGNWDLPLKSPKIQPVIRRPSKSSIGWSGIILGVAWIPSTTVRPQPSCVDTNASLRTSLIPVHSKL</sequence>
<accession>A0A0A9CRG6</accession>
<reference evidence="1" key="2">
    <citation type="journal article" date="2015" name="Data Brief">
        <title>Shoot transcriptome of the giant reed, Arundo donax.</title>
        <authorList>
            <person name="Barrero R.A."/>
            <person name="Guerrero F.D."/>
            <person name="Moolhuijzen P."/>
            <person name="Goolsby J.A."/>
            <person name="Tidwell J."/>
            <person name="Bellgard S.E."/>
            <person name="Bellgard M.I."/>
        </authorList>
    </citation>
    <scope>NUCLEOTIDE SEQUENCE</scope>
    <source>
        <tissue evidence="1">Shoot tissue taken approximately 20 cm above the soil surface</tissue>
    </source>
</reference>
<dbReference type="EMBL" id="GBRH01220867">
    <property type="protein sequence ID" value="JAD77028.1"/>
    <property type="molecule type" value="Transcribed_RNA"/>
</dbReference>
<dbReference type="AlphaFoldDB" id="A0A0A9CRG6"/>
<reference evidence="1" key="1">
    <citation type="submission" date="2014-09" db="EMBL/GenBank/DDBJ databases">
        <authorList>
            <person name="Magalhaes I.L.F."/>
            <person name="Oliveira U."/>
            <person name="Santos F.R."/>
            <person name="Vidigal T.H.D.A."/>
            <person name="Brescovit A.D."/>
            <person name="Santos A.J."/>
        </authorList>
    </citation>
    <scope>NUCLEOTIDE SEQUENCE</scope>
    <source>
        <tissue evidence="1">Shoot tissue taken approximately 20 cm above the soil surface</tissue>
    </source>
</reference>
<organism evidence="1">
    <name type="scientific">Arundo donax</name>
    <name type="common">Giant reed</name>
    <name type="synonym">Donax arundinaceus</name>
    <dbReference type="NCBI Taxonomy" id="35708"/>
    <lineage>
        <taxon>Eukaryota</taxon>
        <taxon>Viridiplantae</taxon>
        <taxon>Streptophyta</taxon>
        <taxon>Embryophyta</taxon>
        <taxon>Tracheophyta</taxon>
        <taxon>Spermatophyta</taxon>
        <taxon>Magnoliopsida</taxon>
        <taxon>Liliopsida</taxon>
        <taxon>Poales</taxon>
        <taxon>Poaceae</taxon>
        <taxon>PACMAD clade</taxon>
        <taxon>Arundinoideae</taxon>
        <taxon>Arundineae</taxon>
        <taxon>Arundo</taxon>
    </lineage>
</organism>